<dbReference type="Pfam" id="PF00560">
    <property type="entry name" value="LRR_1"/>
    <property type="match status" value="1"/>
</dbReference>
<evidence type="ECO:0000313" key="8">
    <source>
        <dbReference type="Proteomes" id="UP001608902"/>
    </source>
</evidence>
<evidence type="ECO:0000256" key="1">
    <source>
        <dbReference type="ARBA" id="ARBA00022614"/>
    </source>
</evidence>
<dbReference type="PANTHER" id="PTHR45712:SF22">
    <property type="entry name" value="INSULIN-LIKE GROWTH FACTOR-BINDING PROTEIN COMPLEX ACID LABILE SUBUNIT"/>
    <property type="match status" value="1"/>
</dbReference>
<proteinExistence type="predicted"/>
<keyword evidence="2 5" id="KW-0732">Signal</keyword>
<evidence type="ECO:0000259" key="6">
    <source>
        <dbReference type="SMART" id="SM00082"/>
    </source>
</evidence>
<feature type="domain" description="LRRCT" evidence="6">
    <location>
        <begin position="556"/>
        <end position="604"/>
    </location>
</feature>
<dbReference type="PROSITE" id="PS51450">
    <property type="entry name" value="LRR"/>
    <property type="match status" value="3"/>
</dbReference>
<dbReference type="InterPro" id="IPR003591">
    <property type="entry name" value="Leu-rich_rpt_typical-subtyp"/>
</dbReference>
<dbReference type="Proteomes" id="UP001608902">
    <property type="component" value="Unassembled WGS sequence"/>
</dbReference>
<dbReference type="AlphaFoldDB" id="A0ABD6EL49"/>
<dbReference type="Gene3D" id="3.80.10.10">
    <property type="entry name" value="Ribonuclease Inhibitor"/>
    <property type="match status" value="4"/>
</dbReference>
<evidence type="ECO:0000256" key="5">
    <source>
        <dbReference type="SAM" id="SignalP"/>
    </source>
</evidence>
<keyword evidence="1" id="KW-0433">Leucine-rich repeat</keyword>
<name>A0ABD6EL49_9BILA</name>
<accession>A0ABD6EL49</accession>
<dbReference type="InterPro" id="IPR050333">
    <property type="entry name" value="SLRP"/>
</dbReference>
<keyword evidence="3" id="KW-0677">Repeat</keyword>
<feature type="signal peptide" evidence="5">
    <location>
        <begin position="1"/>
        <end position="20"/>
    </location>
</feature>
<keyword evidence="4" id="KW-0472">Membrane</keyword>
<dbReference type="InterPro" id="IPR000483">
    <property type="entry name" value="Cys-rich_flank_reg_C"/>
</dbReference>
<sequence length="664" mass="75196">MNIQPVQLLCTIVLLSYVRSDICEHCECDLHSSTVTCAGRHIVLRSVVLPSWAEALHIRDILLRHLPHFTYSDNLRVLRINHCGLTHLHPLSLLSLPNLETIHLSDNLLTQLPFECFYQLRKLRILNLARNRIRDLQLIAQLVPPTHHLEHFNLDENPLETSVIHVYLPLARQLHMSNCNIQQLNGSHITLLPSPQCKEDISCRVIPMSAQHWSVLRTLDLSLNSKMEVTPSALTHLVNVTTINLAFTELPAVFPDWLAYSSSARHVNLSGSLIAGINHHWEWCGEHLEWFDVSRMHLKAITLLSNCKVRYLRMNQNALHTVKIATNTVEYLSLSANNITDWPLPPTGISLHRLNTLILSNNQIELLPPNALRQYPQLQHLDLSENRLSNISTSAFPSIGMQLRSLNLSRNNLNTFVHPILPSLVMLDLSFNELVDLQPEALAGLPLLQHFYFSSNPNIFSRCATKCWFSALDQLTNLIDLELANCSLHVTPNLSSFQNLNRLDVSSNHLTLLDGNRLPSSLIYLDASYNRLHFISNFSTALRHLSNLKTLRLEGNPLVCDCSLNDVVFVLDNTTLNDADKYYCFSESWQYPLRAYLDNVKSCAPSTSYSSQQLINVLLFFIFALFALAVGLLLSCRGHGGRWAKFSIAYKLLSTHDTSAVVDL</sequence>
<organism evidence="7 8">
    <name type="scientific">Gnathostoma spinigerum</name>
    <dbReference type="NCBI Taxonomy" id="75299"/>
    <lineage>
        <taxon>Eukaryota</taxon>
        <taxon>Metazoa</taxon>
        <taxon>Ecdysozoa</taxon>
        <taxon>Nematoda</taxon>
        <taxon>Chromadorea</taxon>
        <taxon>Rhabditida</taxon>
        <taxon>Spirurina</taxon>
        <taxon>Gnathostomatomorpha</taxon>
        <taxon>Gnathostomatoidea</taxon>
        <taxon>Gnathostomatidae</taxon>
        <taxon>Gnathostoma</taxon>
    </lineage>
</organism>
<dbReference type="SMART" id="SM00082">
    <property type="entry name" value="LRRCT"/>
    <property type="match status" value="1"/>
</dbReference>
<dbReference type="InterPro" id="IPR001611">
    <property type="entry name" value="Leu-rich_rpt"/>
</dbReference>
<dbReference type="InterPro" id="IPR032675">
    <property type="entry name" value="LRR_dom_sf"/>
</dbReference>
<protein>
    <recommendedName>
        <fullName evidence="6">LRRCT domain-containing protein</fullName>
    </recommendedName>
</protein>
<keyword evidence="4" id="KW-0812">Transmembrane</keyword>
<comment type="caution">
    <text evidence="7">The sequence shown here is derived from an EMBL/GenBank/DDBJ whole genome shotgun (WGS) entry which is preliminary data.</text>
</comment>
<evidence type="ECO:0000313" key="7">
    <source>
        <dbReference type="EMBL" id="MFH4977432.1"/>
    </source>
</evidence>
<dbReference type="SUPFAM" id="SSF52058">
    <property type="entry name" value="L domain-like"/>
    <property type="match status" value="2"/>
</dbReference>
<keyword evidence="8" id="KW-1185">Reference proteome</keyword>
<evidence type="ECO:0000256" key="4">
    <source>
        <dbReference type="SAM" id="Phobius"/>
    </source>
</evidence>
<evidence type="ECO:0000256" key="2">
    <source>
        <dbReference type="ARBA" id="ARBA00022729"/>
    </source>
</evidence>
<dbReference type="SMART" id="SM00369">
    <property type="entry name" value="LRR_TYP"/>
    <property type="match status" value="6"/>
</dbReference>
<dbReference type="EMBL" id="JBGFUD010002298">
    <property type="protein sequence ID" value="MFH4977432.1"/>
    <property type="molecule type" value="Genomic_DNA"/>
</dbReference>
<feature type="chain" id="PRO_5044786800" description="LRRCT domain-containing protein" evidence="5">
    <location>
        <begin position="21"/>
        <end position="664"/>
    </location>
</feature>
<dbReference type="Pfam" id="PF13855">
    <property type="entry name" value="LRR_8"/>
    <property type="match status" value="2"/>
</dbReference>
<reference evidence="7 8" key="1">
    <citation type="submission" date="2024-08" db="EMBL/GenBank/DDBJ databases">
        <title>Gnathostoma spinigerum genome.</title>
        <authorList>
            <person name="Gonzalez-Bertolin B."/>
            <person name="Monzon S."/>
            <person name="Zaballos A."/>
            <person name="Jimenez P."/>
            <person name="Dekumyoy P."/>
            <person name="Varona S."/>
            <person name="Cuesta I."/>
            <person name="Sumanam S."/>
            <person name="Adisakwattana P."/>
            <person name="Gasser R.B."/>
            <person name="Hernandez-Gonzalez A."/>
            <person name="Young N.D."/>
            <person name="Perteguer M.J."/>
        </authorList>
    </citation>
    <scope>NUCLEOTIDE SEQUENCE [LARGE SCALE GENOMIC DNA]</scope>
    <source>
        <strain evidence="7">AL3</strain>
        <tissue evidence="7">Liver</tissue>
    </source>
</reference>
<feature type="transmembrane region" description="Helical" evidence="4">
    <location>
        <begin position="614"/>
        <end position="636"/>
    </location>
</feature>
<dbReference type="PANTHER" id="PTHR45712">
    <property type="entry name" value="AGAP008170-PA"/>
    <property type="match status" value="1"/>
</dbReference>
<gene>
    <name evidence="7" type="ORF">AB6A40_004141</name>
</gene>
<keyword evidence="4" id="KW-1133">Transmembrane helix</keyword>
<evidence type="ECO:0000256" key="3">
    <source>
        <dbReference type="ARBA" id="ARBA00022737"/>
    </source>
</evidence>
<dbReference type="PRINTS" id="PR00019">
    <property type="entry name" value="LEURICHRPT"/>
</dbReference>